<dbReference type="PROSITE" id="PS51257">
    <property type="entry name" value="PROKAR_LIPOPROTEIN"/>
    <property type="match status" value="1"/>
</dbReference>
<protein>
    <recommendedName>
        <fullName evidence="3">Cell wall-binding protein</fullName>
    </recommendedName>
</protein>
<name>A0A2S0MBT6_9BURK</name>
<dbReference type="AlphaFoldDB" id="A0A2S0MBT6"/>
<evidence type="ECO:0008006" key="3">
    <source>
        <dbReference type="Google" id="ProtNLM"/>
    </source>
</evidence>
<organism evidence="1 2">
    <name type="scientific">Ottowia oryzae</name>
    <dbReference type="NCBI Taxonomy" id="2109914"/>
    <lineage>
        <taxon>Bacteria</taxon>
        <taxon>Pseudomonadati</taxon>
        <taxon>Pseudomonadota</taxon>
        <taxon>Betaproteobacteria</taxon>
        <taxon>Burkholderiales</taxon>
        <taxon>Comamonadaceae</taxon>
        <taxon>Ottowia</taxon>
    </lineage>
</organism>
<proteinExistence type="predicted"/>
<dbReference type="KEGG" id="otk:C6570_02890"/>
<dbReference type="RefSeq" id="WP_106701878.1">
    <property type="nucleotide sequence ID" value="NZ_CP027666.1"/>
</dbReference>
<evidence type="ECO:0000313" key="1">
    <source>
        <dbReference type="EMBL" id="AVO33318.1"/>
    </source>
</evidence>
<accession>A0A2S0MBT6</accession>
<keyword evidence="2" id="KW-1185">Reference proteome</keyword>
<gene>
    <name evidence="1" type="ORF">C6570_02890</name>
</gene>
<dbReference type="Proteomes" id="UP000239709">
    <property type="component" value="Chromosome"/>
</dbReference>
<dbReference type="EMBL" id="CP027666">
    <property type="protein sequence ID" value="AVO33318.1"/>
    <property type="molecule type" value="Genomic_DNA"/>
</dbReference>
<evidence type="ECO:0000313" key="2">
    <source>
        <dbReference type="Proteomes" id="UP000239709"/>
    </source>
</evidence>
<sequence length="107" mass="11378">MKRFHGPLFVFSALLLVGCSGEPSGDDLRAAMEKGIESANAAVSKVSANPKMQSKLHSLKKIGCKADGDKAYICDVQVDVEAPFVGRTKQTAPMRVVKGPDGWTASQ</sequence>
<reference evidence="1 2" key="1">
    <citation type="submission" date="2018-03" db="EMBL/GenBank/DDBJ databases">
        <title>Genome sequencing of Ottowia sp.</title>
        <authorList>
            <person name="Kim S.-J."/>
            <person name="Heo J."/>
            <person name="Kwon S.-W."/>
        </authorList>
    </citation>
    <scope>NUCLEOTIDE SEQUENCE [LARGE SCALE GENOMIC DNA]</scope>
    <source>
        <strain evidence="1 2">KADR8-3</strain>
    </source>
</reference>